<feature type="domain" description="RNA polymerase sigma-70 region 2" evidence="6">
    <location>
        <begin position="82"/>
        <end position="144"/>
    </location>
</feature>
<protein>
    <recommendedName>
        <fullName evidence="10">Sigma-70 family RNA polymerase sigma factor</fullName>
    </recommendedName>
</protein>
<dbReference type="Gene3D" id="1.10.1740.10">
    <property type="match status" value="1"/>
</dbReference>
<evidence type="ECO:0008006" key="10">
    <source>
        <dbReference type="Google" id="ProtNLM"/>
    </source>
</evidence>
<dbReference type="GO" id="GO:0006352">
    <property type="term" value="P:DNA-templated transcription initiation"/>
    <property type="evidence" value="ECO:0007669"/>
    <property type="project" value="InterPro"/>
</dbReference>
<dbReference type="InterPro" id="IPR008969">
    <property type="entry name" value="CarboxyPept-like_regulatory"/>
</dbReference>
<dbReference type="CDD" id="cd06171">
    <property type="entry name" value="Sigma70_r4"/>
    <property type="match status" value="1"/>
</dbReference>
<dbReference type="NCBIfam" id="TIGR02937">
    <property type="entry name" value="sigma70-ECF"/>
    <property type="match status" value="1"/>
</dbReference>
<evidence type="ECO:0000256" key="3">
    <source>
        <dbReference type="ARBA" id="ARBA00023082"/>
    </source>
</evidence>
<dbReference type="Gene3D" id="2.60.40.1120">
    <property type="entry name" value="Carboxypeptidase-like, regulatory domain"/>
    <property type="match status" value="1"/>
</dbReference>
<accession>A0A2Z3HES5</accession>
<dbReference type="AlphaFoldDB" id="A0A2Z3HES5"/>
<dbReference type="SUPFAM" id="SSF49464">
    <property type="entry name" value="Carboxypeptidase regulatory domain-like"/>
    <property type="match status" value="5"/>
</dbReference>
<name>A0A2Z3HES5_9BACT</name>
<keyword evidence="9" id="KW-1185">Reference proteome</keyword>
<dbReference type="GO" id="GO:0003677">
    <property type="term" value="F:DNA binding"/>
    <property type="evidence" value="ECO:0007669"/>
    <property type="project" value="InterPro"/>
</dbReference>
<dbReference type="InterPro" id="IPR014284">
    <property type="entry name" value="RNA_pol_sigma-70_dom"/>
</dbReference>
<keyword evidence="2" id="KW-0805">Transcription regulation</keyword>
<dbReference type="PANTHER" id="PTHR43133:SF51">
    <property type="entry name" value="RNA POLYMERASE SIGMA FACTOR"/>
    <property type="match status" value="1"/>
</dbReference>
<dbReference type="Pfam" id="PF04542">
    <property type="entry name" value="Sigma70_r2"/>
    <property type="match status" value="1"/>
</dbReference>
<feature type="domain" description="RNA polymerase sigma factor 70 region 4 type 2" evidence="7">
    <location>
        <begin position="179"/>
        <end position="227"/>
    </location>
</feature>
<dbReference type="KEGG" id="gog:C1280_26790"/>
<evidence type="ECO:0000256" key="4">
    <source>
        <dbReference type="ARBA" id="ARBA00023163"/>
    </source>
</evidence>
<sequence length="994" mass="103976">MPASPTGPPARSKIPRAARPAPRQCGWSFPPAEVTAVPRPALAVIASTLRQSARPPAEPAQSDHELLAAFVADRDEDAFRALVARHGKTVLAACRQVLVDPADADDAFQATFLVLLKKAKKLDGAAPLGGWLFGVAHRIAVRCRADAHRRRVREGEAATRARTAAEGPDLSWREAAAVLHEELNALADKYRLPLLLCSVQGLTRDEAAEQLGTTVGAIRGQLERGRVLLERRLKRRGVVLSAGLLAVLVGGSRAAGTFPSQGLVNATVRAAGGHAGAGVVALTHGAFRMTAVLKYAALSAALILGLLGTPFALGWGRSTASADEKPAASKAPPAAPPKSDAARISVKGTVVGPDGKPVAGAVIRTMAPGGWDSPTAVELTTTDANGAFAATLDPAPGRPDFRQVVAAKAGFGPDWVWVRDLTAAAITLKLVADVPVKGRVTDLQGKPVAGTKVQVRSLSVAPPDYLKKVWEAWPRGPELAMRHAEKKELIAPVSAGLPHVTTTGADGTFEFRGIGRDRLVSLRFEESAIETVGCRVVTDPAFDPKTVSQPTPATMPGGAYTPGPELYGPSFTHTAKPSQPVVGTVTDAATGEPLAGVQVNGNVRGPRWCENGAMTRTDAKGAFRLTGVAKAGAVEVVVLPSPGRSYLAASTTATGKAGLTEIRADVKLVRGVVVKGRVVEKATGEPVRGAAVRYTPLSGNTFFTANKFERYVESGGSHITDADGRFQLDALPGTGILFAQGETRGRTLRIPYTQLRVAKEDLPRANLSSLDVLGPTFLAADRHLVTLHSQSAYKLIDPKETEPSVEVTLTFDRGLTVSGTVVGPDGEPAAGVTAYELSACYDTPQKLADGSFTALALEPEHPRTLLFADSAKKLSAVLKLNGTEKKPVAKLQPWGGVSGRLLDADGKPVVGATAHVYVKNQIEHMAFGTIARGTTATTDAAGTFTLELPSGPAGYIVFFTEKNKPVRTESRAAPGGTVVRPGAVSDIGDVVKPE</sequence>
<dbReference type="PANTHER" id="PTHR43133">
    <property type="entry name" value="RNA POLYMERASE ECF-TYPE SIGMA FACTO"/>
    <property type="match status" value="1"/>
</dbReference>
<reference evidence="8 9" key="1">
    <citation type="submission" date="2018-01" db="EMBL/GenBank/DDBJ databases">
        <title>G. obscuriglobus.</title>
        <authorList>
            <person name="Franke J."/>
            <person name="Blomberg W."/>
            <person name="Selmecki A."/>
        </authorList>
    </citation>
    <scope>NUCLEOTIDE SEQUENCE [LARGE SCALE GENOMIC DNA]</scope>
    <source>
        <strain evidence="8 9">DSM 5831</strain>
    </source>
</reference>
<evidence type="ECO:0000259" key="6">
    <source>
        <dbReference type="Pfam" id="PF04542"/>
    </source>
</evidence>
<evidence type="ECO:0000313" key="9">
    <source>
        <dbReference type="Proteomes" id="UP000245802"/>
    </source>
</evidence>
<evidence type="ECO:0000313" key="8">
    <source>
        <dbReference type="EMBL" id="AWM40254.1"/>
    </source>
</evidence>
<dbReference type="InterPro" id="IPR013324">
    <property type="entry name" value="RNA_pol_sigma_r3/r4-like"/>
</dbReference>
<dbReference type="InterPro" id="IPR007627">
    <property type="entry name" value="RNA_pol_sigma70_r2"/>
</dbReference>
<feature type="region of interest" description="Disordered" evidence="5">
    <location>
        <begin position="1"/>
        <end position="25"/>
    </location>
</feature>
<dbReference type="EMBL" id="CP025958">
    <property type="protein sequence ID" value="AWM40254.1"/>
    <property type="molecule type" value="Genomic_DNA"/>
</dbReference>
<evidence type="ECO:0000259" key="7">
    <source>
        <dbReference type="Pfam" id="PF08281"/>
    </source>
</evidence>
<evidence type="ECO:0000256" key="5">
    <source>
        <dbReference type="SAM" id="MobiDB-lite"/>
    </source>
</evidence>
<keyword evidence="3" id="KW-0731">Sigma factor</keyword>
<proteinExistence type="inferred from homology"/>
<evidence type="ECO:0000256" key="2">
    <source>
        <dbReference type="ARBA" id="ARBA00023015"/>
    </source>
</evidence>
<dbReference type="OrthoDB" id="256352at2"/>
<evidence type="ECO:0000256" key="1">
    <source>
        <dbReference type="ARBA" id="ARBA00010641"/>
    </source>
</evidence>
<feature type="region of interest" description="Disordered" evidence="5">
    <location>
        <begin position="322"/>
        <end position="344"/>
    </location>
</feature>
<dbReference type="SUPFAM" id="SSF88946">
    <property type="entry name" value="Sigma2 domain of RNA polymerase sigma factors"/>
    <property type="match status" value="1"/>
</dbReference>
<dbReference type="InterPro" id="IPR013249">
    <property type="entry name" value="RNA_pol_sigma70_r4_t2"/>
</dbReference>
<dbReference type="Proteomes" id="UP000245802">
    <property type="component" value="Chromosome"/>
</dbReference>
<dbReference type="Pfam" id="PF08281">
    <property type="entry name" value="Sigma70_r4_2"/>
    <property type="match status" value="1"/>
</dbReference>
<feature type="region of interest" description="Disordered" evidence="5">
    <location>
        <begin position="543"/>
        <end position="562"/>
    </location>
</feature>
<gene>
    <name evidence="8" type="ORF">C1280_26790</name>
</gene>
<dbReference type="InterPro" id="IPR036388">
    <property type="entry name" value="WH-like_DNA-bd_sf"/>
</dbReference>
<organism evidence="8 9">
    <name type="scientific">Gemmata obscuriglobus</name>
    <dbReference type="NCBI Taxonomy" id="114"/>
    <lineage>
        <taxon>Bacteria</taxon>
        <taxon>Pseudomonadati</taxon>
        <taxon>Planctomycetota</taxon>
        <taxon>Planctomycetia</taxon>
        <taxon>Gemmatales</taxon>
        <taxon>Gemmataceae</taxon>
        <taxon>Gemmata</taxon>
    </lineage>
</organism>
<dbReference type="SUPFAM" id="SSF88659">
    <property type="entry name" value="Sigma3 and sigma4 domains of RNA polymerase sigma factors"/>
    <property type="match status" value="1"/>
</dbReference>
<dbReference type="InterPro" id="IPR013325">
    <property type="entry name" value="RNA_pol_sigma_r2"/>
</dbReference>
<dbReference type="GO" id="GO:0016987">
    <property type="term" value="F:sigma factor activity"/>
    <property type="evidence" value="ECO:0007669"/>
    <property type="project" value="UniProtKB-KW"/>
</dbReference>
<keyword evidence="4" id="KW-0804">Transcription</keyword>
<comment type="similarity">
    <text evidence="1">Belongs to the sigma-70 factor family. ECF subfamily.</text>
</comment>
<dbReference type="Gene3D" id="1.10.10.10">
    <property type="entry name" value="Winged helix-like DNA-binding domain superfamily/Winged helix DNA-binding domain"/>
    <property type="match status" value="1"/>
</dbReference>
<dbReference type="InterPro" id="IPR039425">
    <property type="entry name" value="RNA_pol_sigma-70-like"/>
</dbReference>